<keyword evidence="14" id="KW-1185">Reference proteome</keyword>
<dbReference type="InterPro" id="IPR004878">
    <property type="entry name" value="Otopetrin"/>
</dbReference>
<feature type="transmembrane region" description="Helical" evidence="11">
    <location>
        <begin position="286"/>
        <end position="303"/>
    </location>
</feature>
<evidence type="ECO:0000256" key="12">
    <source>
        <dbReference type="SAM" id="SignalP"/>
    </source>
</evidence>
<protein>
    <recommendedName>
        <fullName evidence="15">Otopetrin-2</fullName>
    </recommendedName>
</protein>
<feature type="transmembrane region" description="Helical" evidence="11">
    <location>
        <begin position="136"/>
        <end position="156"/>
    </location>
</feature>
<evidence type="ECO:0000256" key="11">
    <source>
        <dbReference type="SAM" id="Phobius"/>
    </source>
</evidence>
<dbReference type="PANTHER" id="PTHR21522:SF30">
    <property type="entry name" value="GH01206P"/>
    <property type="match status" value="1"/>
</dbReference>
<evidence type="ECO:0000313" key="13">
    <source>
        <dbReference type="EMBL" id="KAJ8871230.1"/>
    </source>
</evidence>
<evidence type="ECO:0000256" key="3">
    <source>
        <dbReference type="ARBA" id="ARBA00022448"/>
    </source>
</evidence>
<keyword evidence="5 11" id="KW-0812">Transmembrane</keyword>
<keyword evidence="3" id="KW-0813">Transport</keyword>
<keyword evidence="4" id="KW-1003">Cell membrane</keyword>
<reference evidence="13 14" key="1">
    <citation type="submission" date="2023-02" db="EMBL/GenBank/DDBJ databases">
        <title>LHISI_Scaffold_Assembly.</title>
        <authorList>
            <person name="Stuart O.P."/>
            <person name="Cleave R."/>
            <person name="Magrath M.J.L."/>
            <person name="Mikheyev A.S."/>
        </authorList>
    </citation>
    <scope>NUCLEOTIDE SEQUENCE [LARGE SCALE GENOMIC DNA]</scope>
    <source>
        <strain evidence="13">Daus_M_001</strain>
        <tissue evidence="13">Leg muscle</tissue>
    </source>
</reference>
<keyword evidence="8" id="KW-0406">Ion transport</keyword>
<evidence type="ECO:0000256" key="9">
    <source>
        <dbReference type="ARBA" id="ARBA00023136"/>
    </source>
</evidence>
<evidence type="ECO:0000256" key="5">
    <source>
        <dbReference type="ARBA" id="ARBA00022692"/>
    </source>
</evidence>
<keyword evidence="7 11" id="KW-1133">Transmembrane helix</keyword>
<dbReference type="PANTHER" id="PTHR21522">
    <property type="entry name" value="PROTON CHANNEL OTOP"/>
    <property type="match status" value="1"/>
</dbReference>
<sequence>MARSSPRGAHLGCVRYRQLRALIWLRLLQSLLNATRKHAVSERDTHDIYECRRANIMGSLVQNASPFLFPCTIEYSLICAVILYEMWKHIKPESCHEAAKRPLKSGDVEKGAFKMTVNTHQSLHHFTVDCTSAHKGLFSGVLVLVFTIISLILFFVLNNDPNYKYAAVFEVNVCELVLYIVCTMAVLLCMVQIRSLKYERTAGHGGGGGLGLDNSLLVMAQSGVYIYCMFSIIGCQFADDGSSASSTAAEVCSLVQTTLQTILVLDASGRRCRTQIQARRKPGRQIITFLMVANMAMWAINTLEKGHAEFRPSHLHFFGVWAWTIITHVSMPLAIFYRFHSTICLFEIWKCCYKIKS</sequence>
<evidence type="ECO:0000256" key="10">
    <source>
        <dbReference type="ARBA" id="ARBA00023303"/>
    </source>
</evidence>
<feature type="transmembrane region" description="Helical" evidence="11">
    <location>
        <begin position="176"/>
        <end position="193"/>
    </location>
</feature>
<keyword evidence="9 11" id="KW-0472">Membrane</keyword>
<evidence type="ECO:0000256" key="8">
    <source>
        <dbReference type="ARBA" id="ARBA00023065"/>
    </source>
</evidence>
<feature type="signal peptide" evidence="12">
    <location>
        <begin position="1"/>
        <end position="34"/>
    </location>
</feature>
<feature type="transmembrane region" description="Helical" evidence="11">
    <location>
        <begin position="315"/>
        <end position="337"/>
    </location>
</feature>
<evidence type="ECO:0000313" key="14">
    <source>
        <dbReference type="Proteomes" id="UP001159363"/>
    </source>
</evidence>
<feature type="chain" id="PRO_5047089131" description="Otopetrin-2" evidence="12">
    <location>
        <begin position="35"/>
        <end position="357"/>
    </location>
</feature>
<gene>
    <name evidence="13" type="ORF">PR048_027536</name>
</gene>
<evidence type="ECO:0000256" key="2">
    <source>
        <dbReference type="ARBA" id="ARBA00006513"/>
    </source>
</evidence>
<evidence type="ECO:0000256" key="6">
    <source>
        <dbReference type="ARBA" id="ARBA00022781"/>
    </source>
</evidence>
<evidence type="ECO:0000256" key="7">
    <source>
        <dbReference type="ARBA" id="ARBA00022989"/>
    </source>
</evidence>
<keyword evidence="6" id="KW-0375">Hydrogen ion transport</keyword>
<proteinExistence type="inferred from homology"/>
<evidence type="ECO:0000256" key="4">
    <source>
        <dbReference type="ARBA" id="ARBA00022475"/>
    </source>
</evidence>
<evidence type="ECO:0008006" key="15">
    <source>
        <dbReference type="Google" id="ProtNLM"/>
    </source>
</evidence>
<comment type="subcellular location">
    <subcellularLocation>
        <location evidence="1">Cell membrane</location>
        <topology evidence="1">Multi-pass membrane protein</topology>
    </subcellularLocation>
</comment>
<name>A0ABQ9GGT1_9NEOP</name>
<evidence type="ECO:0000256" key="1">
    <source>
        <dbReference type="ARBA" id="ARBA00004651"/>
    </source>
</evidence>
<accession>A0ABQ9GGT1</accession>
<comment type="caution">
    <text evidence="13">The sequence shown here is derived from an EMBL/GenBank/DDBJ whole genome shotgun (WGS) entry which is preliminary data.</text>
</comment>
<dbReference type="EMBL" id="JARBHB010000012">
    <property type="protein sequence ID" value="KAJ8871230.1"/>
    <property type="molecule type" value="Genomic_DNA"/>
</dbReference>
<comment type="similarity">
    <text evidence="2">Belongs to the otopetrin family.</text>
</comment>
<dbReference type="Pfam" id="PF03189">
    <property type="entry name" value="Otopetrin"/>
    <property type="match status" value="1"/>
</dbReference>
<keyword evidence="12" id="KW-0732">Signal</keyword>
<organism evidence="13 14">
    <name type="scientific">Dryococelus australis</name>
    <dbReference type="NCBI Taxonomy" id="614101"/>
    <lineage>
        <taxon>Eukaryota</taxon>
        <taxon>Metazoa</taxon>
        <taxon>Ecdysozoa</taxon>
        <taxon>Arthropoda</taxon>
        <taxon>Hexapoda</taxon>
        <taxon>Insecta</taxon>
        <taxon>Pterygota</taxon>
        <taxon>Neoptera</taxon>
        <taxon>Polyneoptera</taxon>
        <taxon>Phasmatodea</taxon>
        <taxon>Verophasmatodea</taxon>
        <taxon>Anareolatae</taxon>
        <taxon>Phasmatidae</taxon>
        <taxon>Eurycanthinae</taxon>
        <taxon>Dryococelus</taxon>
    </lineage>
</organism>
<dbReference type="Proteomes" id="UP001159363">
    <property type="component" value="Chromosome 11"/>
</dbReference>
<keyword evidence="10" id="KW-0407">Ion channel</keyword>